<dbReference type="Pfam" id="PF10294">
    <property type="entry name" value="Methyltransf_16"/>
    <property type="match status" value="1"/>
</dbReference>
<dbReference type="InterPro" id="IPR019410">
    <property type="entry name" value="Methyltransf_16"/>
</dbReference>
<dbReference type="EMBL" id="CAKOGP040000001">
    <property type="protein sequence ID" value="CAJ1917261.1"/>
    <property type="molecule type" value="Genomic_DNA"/>
</dbReference>
<gene>
    <name evidence="1" type="ORF">CYCCA115_LOCUS776</name>
</gene>
<sequence>MISSCRESFPPSDRYLKALISMFVNRIEENGGAIESDDLAEIIFETMRSKAVAPNPGVSSYLSFYLPIEKKGEPQGIAPIRIRQFPFHNDVSLRLWEAGACLAEYFLVNKHLSSGKKFIELGAGVGLTGIVVAGCCGATAVHLTDYTDECLLNMEHTIATNEEWLKKSGHSSSSVTQGYLEWSKFLHQGVPSRNDESSSELHQADILLAADVIYDRSVIESLVAVTHTFLLVDPDAKEAIFAITKRNLETFEIFLKHLNEYDIYSEWIADGEKCTSLPLVFKCKFNQERSDVRIVSLKMKR</sequence>
<protein>
    <recommendedName>
        <fullName evidence="3">Calmodulin-lysine N-methyltransferase</fullName>
    </recommendedName>
</protein>
<organism evidence="1 2">
    <name type="scientific">Cylindrotheca closterium</name>
    <dbReference type="NCBI Taxonomy" id="2856"/>
    <lineage>
        <taxon>Eukaryota</taxon>
        <taxon>Sar</taxon>
        <taxon>Stramenopiles</taxon>
        <taxon>Ochrophyta</taxon>
        <taxon>Bacillariophyta</taxon>
        <taxon>Bacillariophyceae</taxon>
        <taxon>Bacillariophycidae</taxon>
        <taxon>Bacillariales</taxon>
        <taxon>Bacillariaceae</taxon>
        <taxon>Cylindrotheca</taxon>
    </lineage>
</organism>
<dbReference type="AlphaFoldDB" id="A0AAD2CD00"/>
<dbReference type="PANTHER" id="PTHR14614:SF130">
    <property type="entry name" value="PROTEIN-LYSINE N-METHYLTRANSFERASE EEF2KMT"/>
    <property type="match status" value="1"/>
</dbReference>
<dbReference type="PANTHER" id="PTHR14614">
    <property type="entry name" value="HEPATOCELLULAR CARCINOMA-ASSOCIATED ANTIGEN"/>
    <property type="match status" value="1"/>
</dbReference>
<evidence type="ECO:0000313" key="2">
    <source>
        <dbReference type="Proteomes" id="UP001295423"/>
    </source>
</evidence>
<dbReference type="Proteomes" id="UP001295423">
    <property type="component" value="Unassembled WGS sequence"/>
</dbReference>
<dbReference type="GO" id="GO:0032991">
    <property type="term" value="C:protein-containing complex"/>
    <property type="evidence" value="ECO:0007669"/>
    <property type="project" value="TreeGrafter"/>
</dbReference>
<dbReference type="InterPro" id="IPR029063">
    <property type="entry name" value="SAM-dependent_MTases_sf"/>
</dbReference>
<proteinExistence type="predicted"/>
<accession>A0AAD2CD00</accession>
<evidence type="ECO:0000313" key="1">
    <source>
        <dbReference type="EMBL" id="CAJ1917261.1"/>
    </source>
</evidence>
<dbReference type="SUPFAM" id="SSF53335">
    <property type="entry name" value="S-adenosyl-L-methionine-dependent methyltransferases"/>
    <property type="match status" value="1"/>
</dbReference>
<name>A0AAD2CD00_9STRA</name>
<keyword evidence="2" id="KW-1185">Reference proteome</keyword>
<evidence type="ECO:0008006" key="3">
    <source>
        <dbReference type="Google" id="ProtNLM"/>
    </source>
</evidence>
<reference evidence="1" key="1">
    <citation type="submission" date="2023-08" db="EMBL/GenBank/DDBJ databases">
        <authorList>
            <person name="Audoor S."/>
            <person name="Bilcke G."/>
        </authorList>
    </citation>
    <scope>NUCLEOTIDE SEQUENCE</scope>
</reference>
<dbReference type="Gene3D" id="3.40.50.150">
    <property type="entry name" value="Vaccinia Virus protein VP39"/>
    <property type="match status" value="1"/>
</dbReference>
<comment type="caution">
    <text evidence="1">The sequence shown here is derived from an EMBL/GenBank/DDBJ whole genome shotgun (WGS) entry which is preliminary data.</text>
</comment>